<dbReference type="OrthoDB" id="9797743at2"/>
<dbReference type="SFLD" id="SFLDG01129">
    <property type="entry name" value="C1.5:_HAD__Beta-PGM__Phosphata"/>
    <property type="match status" value="1"/>
</dbReference>
<dbReference type="Proteomes" id="UP000310314">
    <property type="component" value="Unassembled WGS sequence"/>
</dbReference>
<dbReference type="PRINTS" id="PR00413">
    <property type="entry name" value="HADHALOGNASE"/>
</dbReference>
<dbReference type="CDD" id="cd07526">
    <property type="entry name" value="HAD_BPGM_like"/>
    <property type="match status" value="1"/>
</dbReference>
<dbReference type="InterPro" id="IPR041492">
    <property type="entry name" value="HAD_2"/>
</dbReference>
<keyword evidence="5" id="KW-0378">Hydrolase</keyword>
<dbReference type="InterPro" id="IPR023198">
    <property type="entry name" value="PGP-like_dom2"/>
</dbReference>
<dbReference type="Gene3D" id="3.40.50.1000">
    <property type="entry name" value="HAD superfamily/HAD-like"/>
    <property type="match status" value="1"/>
</dbReference>
<gene>
    <name evidence="5" type="ORF">FEE95_16895</name>
</gene>
<evidence type="ECO:0000256" key="4">
    <source>
        <dbReference type="ARBA" id="ARBA00022842"/>
    </source>
</evidence>
<comment type="caution">
    <text evidence="5">The sequence shown here is derived from an EMBL/GenBank/DDBJ whole genome shotgun (WGS) entry which is preliminary data.</text>
</comment>
<name>A0A5S3PPE7_9FLAO</name>
<dbReference type="InterPro" id="IPR036412">
    <property type="entry name" value="HAD-like_sf"/>
</dbReference>
<dbReference type="SFLD" id="SFLDS00003">
    <property type="entry name" value="Haloacid_Dehalogenase"/>
    <property type="match status" value="1"/>
</dbReference>
<dbReference type="PANTHER" id="PTHR46193">
    <property type="entry name" value="6-PHOSPHOGLUCONATE PHOSPHATASE"/>
    <property type="match status" value="1"/>
</dbReference>
<evidence type="ECO:0000256" key="1">
    <source>
        <dbReference type="ARBA" id="ARBA00001946"/>
    </source>
</evidence>
<dbReference type="EMBL" id="VATY01000003">
    <property type="protein sequence ID" value="TMM56293.1"/>
    <property type="molecule type" value="Genomic_DNA"/>
</dbReference>
<comment type="similarity">
    <text evidence="2">Belongs to the HAD-like hydrolase superfamily. CbbY/CbbZ/Gph/YieH family.</text>
</comment>
<reference evidence="5 6" key="1">
    <citation type="submission" date="2019-05" db="EMBL/GenBank/DDBJ databases">
        <authorList>
            <person name="Zhang J.-Y."/>
            <person name="Feg X."/>
            <person name="Du Z.-J."/>
        </authorList>
    </citation>
    <scope>NUCLEOTIDE SEQUENCE [LARGE SCALE GENOMIC DNA]</scope>
    <source>
        <strain evidence="5 6">RZ26</strain>
    </source>
</reference>
<evidence type="ECO:0000313" key="6">
    <source>
        <dbReference type="Proteomes" id="UP000310314"/>
    </source>
</evidence>
<protein>
    <submittedName>
        <fullName evidence="5">HAD family hydrolase</fullName>
    </submittedName>
</protein>
<dbReference type="InterPro" id="IPR051600">
    <property type="entry name" value="Beta-PGM-like"/>
</dbReference>
<dbReference type="Pfam" id="PF13419">
    <property type="entry name" value="HAD_2"/>
    <property type="match status" value="1"/>
</dbReference>
<dbReference type="RefSeq" id="WP_138659160.1">
    <property type="nucleotide sequence ID" value="NZ_VATY01000003.1"/>
</dbReference>
<comment type="cofactor">
    <cofactor evidence="1">
        <name>Mg(2+)</name>
        <dbReference type="ChEBI" id="CHEBI:18420"/>
    </cofactor>
</comment>
<dbReference type="GO" id="GO:0046872">
    <property type="term" value="F:metal ion binding"/>
    <property type="evidence" value="ECO:0007669"/>
    <property type="project" value="UniProtKB-KW"/>
</dbReference>
<proteinExistence type="inferred from homology"/>
<dbReference type="NCBIfam" id="TIGR01509">
    <property type="entry name" value="HAD-SF-IA-v3"/>
    <property type="match status" value="1"/>
</dbReference>
<evidence type="ECO:0000256" key="2">
    <source>
        <dbReference type="ARBA" id="ARBA00006171"/>
    </source>
</evidence>
<keyword evidence="4" id="KW-0460">Magnesium</keyword>
<keyword evidence="3" id="KW-0479">Metal-binding</keyword>
<dbReference type="InterPro" id="IPR023214">
    <property type="entry name" value="HAD_sf"/>
</dbReference>
<dbReference type="InterPro" id="IPR006439">
    <property type="entry name" value="HAD-SF_hydro_IA"/>
</dbReference>
<dbReference type="PANTHER" id="PTHR46193:SF10">
    <property type="entry name" value="6-PHOSPHOGLUCONATE PHOSPHATASE"/>
    <property type="match status" value="1"/>
</dbReference>
<dbReference type="GO" id="GO:0016787">
    <property type="term" value="F:hydrolase activity"/>
    <property type="evidence" value="ECO:0007669"/>
    <property type="project" value="UniProtKB-KW"/>
</dbReference>
<keyword evidence="6" id="KW-1185">Reference proteome</keyword>
<evidence type="ECO:0000256" key="3">
    <source>
        <dbReference type="ARBA" id="ARBA00022723"/>
    </source>
</evidence>
<evidence type="ECO:0000313" key="5">
    <source>
        <dbReference type="EMBL" id="TMM56293.1"/>
    </source>
</evidence>
<sequence length="215" mass="24183">MKHYKCIIFDCDGVLVDSEVLGNQVMVDLANEYGANINLSFALENFKGGFLKDCIQQIESIVGKVLPKDFEREYRKRSFEIFKNNLQPVTGVEDVLKELNISFCVASSGPQEKIRLNLKTTGLLSYFNENIFSCYDIEKWKPDPAVFLHAATTMGYTPKECLVIEDTPIGVEAAKSGGFDVFGYSPNGIQENFQDNVDKIFYSMDVLLPMISGNR</sequence>
<dbReference type="Gene3D" id="1.10.150.240">
    <property type="entry name" value="Putative phosphatase, domain 2"/>
    <property type="match status" value="1"/>
</dbReference>
<dbReference type="AlphaFoldDB" id="A0A5S3PPE7"/>
<accession>A0A5S3PPE7</accession>
<organism evidence="5 6">
    <name type="scientific">Maribacter algarum</name>
    <name type="common">ex Zhang et al. 2020</name>
    <dbReference type="NCBI Taxonomy" id="2578118"/>
    <lineage>
        <taxon>Bacteria</taxon>
        <taxon>Pseudomonadati</taxon>
        <taxon>Bacteroidota</taxon>
        <taxon>Flavobacteriia</taxon>
        <taxon>Flavobacteriales</taxon>
        <taxon>Flavobacteriaceae</taxon>
        <taxon>Maribacter</taxon>
    </lineage>
</organism>
<dbReference type="SUPFAM" id="SSF56784">
    <property type="entry name" value="HAD-like"/>
    <property type="match status" value="1"/>
</dbReference>